<dbReference type="AlphaFoldDB" id="A0A1C7N090"/>
<evidence type="ECO:0000313" key="2">
    <source>
        <dbReference type="Proteomes" id="UP000093000"/>
    </source>
</evidence>
<comment type="caution">
    <text evidence="1">The sequence shown here is derived from an EMBL/GenBank/DDBJ whole genome shotgun (WGS) entry which is preliminary data.</text>
</comment>
<reference evidence="1 2" key="1">
    <citation type="submission" date="2016-03" db="EMBL/GenBank/DDBJ databases">
        <title>Choanephora cucurbitarum.</title>
        <authorList>
            <person name="Min B."/>
            <person name="Park H."/>
            <person name="Park J.-H."/>
            <person name="Shin H.-D."/>
            <person name="Choi I.-G."/>
        </authorList>
    </citation>
    <scope>NUCLEOTIDE SEQUENCE [LARGE SCALE GENOMIC DNA]</scope>
    <source>
        <strain evidence="1 2">KUS-F28377</strain>
    </source>
</reference>
<keyword evidence="2" id="KW-1185">Reference proteome</keyword>
<dbReference type="Proteomes" id="UP000093000">
    <property type="component" value="Unassembled WGS sequence"/>
</dbReference>
<dbReference type="InParanoid" id="A0A1C7N090"/>
<name>A0A1C7N090_9FUNG</name>
<sequence length="82" mass="9190">MDQGCYRCTSCFDAFMSAEDVALHETKDPLCNTVRRRSTAFSIVDPNSTYTSPVGPSFARKPTLHAIPYHLLLILPQKKKSN</sequence>
<evidence type="ECO:0000313" key="1">
    <source>
        <dbReference type="EMBL" id="OBZ82472.1"/>
    </source>
</evidence>
<gene>
    <name evidence="1" type="ORF">A0J61_09479</name>
</gene>
<proteinExistence type="predicted"/>
<dbReference type="EMBL" id="LUGH01000860">
    <property type="protein sequence ID" value="OBZ82472.1"/>
    <property type="molecule type" value="Genomic_DNA"/>
</dbReference>
<protein>
    <submittedName>
        <fullName evidence="1">Uncharacterized protein</fullName>
    </submittedName>
</protein>
<accession>A0A1C7N090</accession>
<organism evidence="1 2">
    <name type="scientific">Choanephora cucurbitarum</name>
    <dbReference type="NCBI Taxonomy" id="101091"/>
    <lineage>
        <taxon>Eukaryota</taxon>
        <taxon>Fungi</taxon>
        <taxon>Fungi incertae sedis</taxon>
        <taxon>Mucoromycota</taxon>
        <taxon>Mucoromycotina</taxon>
        <taxon>Mucoromycetes</taxon>
        <taxon>Mucorales</taxon>
        <taxon>Mucorineae</taxon>
        <taxon>Choanephoraceae</taxon>
        <taxon>Choanephoroideae</taxon>
        <taxon>Choanephora</taxon>
    </lineage>
</organism>